<dbReference type="InterPro" id="IPR029056">
    <property type="entry name" value="Ribokinase-like"/>
</dbReference>
<feature type="domain" description="Carbohydrate kinase PfkB" evidence="3">
    <location>
        <begin position="5"/>
        <end position="137"/>
    </location>
</feature>
<reference evidence="4 5" key="1">
    <citation type="submission" date="2021-07" db="EMBL/GenBank/DDBJ databases">
        <title>Paenibacillus radiodurans sp. nov., isolated from the southeastern edge of Tengger Desert.</title>
        <authorList>
            <person name="Zhang G."/>
        </authorList>
    </citation>
    <scope>NUCLEOTIDE SEQUENCE [LARGE SCALE GENOMIC DNA]</scope>
    <source>
        <strain evidence="4 5">CCM 7311</strain>
    </source>
</reference>
<dbReference type="PANTHER" id="PTHR10584:SF166">
    <property type="entry name" value="RIBOKINASE"/>
    <property type="match status" value="1"/>
</dbReference>
<accession>A0ABS7C5J2</accession>
<sequence>MKKFDAVVIGDANIDLVVVGCNEIPQPGQEIFVDNMMMHVGGGAALFSISFAKLGMKVAFNGILGDDGYGHFIRDQFVQYGIDTSLLGTSQIYNTGVTIAINPQVDRSFITYAGSNQELDVGKLDLDRITEGKHVHLTCYKGT</sequence>
<dbReference type="GO" id="GO:0016301">
    <property type="term" value="F:kinase activity"/>
    <property type="evidence" value="ECO:0007669"/>
    <property type="project" value="UniProtKB-KW"/>
</dbReference>
<evidence type="ECO:0000259" key="3">
    <source>
        <dbReference type="Pfam" id="PF00294"/>
    </source>
</evidence>
<dbReference type="PANTHER" id="PTHR10584">
    <property type="entry name" value="SUGAR KINASE"/>
    <property type="match status" value="1"/>
</dbReference>
<proteinExistence type="predicted"/>
<keyword evidence="5" id="KW-1185">Reference proteome</keyword>
<dbReference type="InterPro" id="IPR011611">
    <property type="entry name" value="PfkB_dom"/>
</dbReference>
<dbReference type="Gene3D" id="3.40.1190.20">
    <property type="match status" value="1"/>
</dbReference>
<protein>
    <submittedName>
        <fullName evidence="4">Carbohydrate kinase family protein</fullName>
    </submittedName>
</protein>
<evidence type="ECO:0000313" key="5">
    <source>
        <dbReference type="Proteomes" id="UP001519887"/>
    </source>
</evidence>
<organism evidence="4 5">
    <name type="scientific">Paenibacillus sepulcri</name>
    <dbReference type="NCBI Taxonomy" id="359917"/>
    <lineage>
        <taxon>Bacteria</taxon>
        <taxon>Bacillati</taxon>
        <taxon>Bacillota</taxon>
        <taxon>Bacilli</taxon>
        <taxon>Bacillales</taxon>
        <taxon>Paenibacillaceae</taxon>
        <taxon>Paenibacillus</taxon>
    </lineage>
</organism>
<dbReference type="Pfam" id="PF00294">
    <property type="entry name" value="PfkB"/>
    <property type="match status" value="1"/>
</dbReference>
<gene>
    <name evidence="4" type="ORF">K0U00_19335</name>
</gene>
<evidence type="ECO:0000256" key="2">
    <source>
        <dbReference type="ARBA" id="ARBA00022777"/>
    </source>
</evidence>
<feature type="non-terminal residue" evidence="4">
    <location>
        <position position="143"/>
    </location>
</feature>
<evidence type="ECO:0000256" key="1">
    <source>
        <dbReference type="ARBA" id="ARBA00022679"/>
    </source>
</evidence>
<comment type="caution">
    <text evidence="4">The sequence shown here is derived from an EMBL/GenBank/DDBJ whole genome shotgun (WGS) entry which is preliminary data.</text>
</comment>
<evidence type="ECO:0000313" key="4">
    <source>
        <dbReference type="EMBL" id="MBW7456188.1"/>
    </source>
</evidence>
<dbReference type="EMBL" id="JAHZIK010000518">
    <property type="protein sequence ID" value="MBW7456188.1"/>
    <property type="molecule type" value="Genomic_DNA"/>
</dbReference>
<keyword evidence="2 4" id="KW-0418">Kinase</keyword>
<name>A0ABS7C5J2_9BACL</name>
<dbReference type="Proteomes" id="UP001519887">
    <property type="component" value="Unassembled WGS sequence"/>
</dbReference>
<dbReference type="SUPFAM" id="SSF53613">
    <property type="entry name" value="Ribokinase-like"/>
    <property type="match status" value="1"/>
</dbReference>
<keyword evidence="1" id="KW-0808">Transferase</keyword>